<dbReference type="PANTHER" id="PTHR30012">
    <property type="entry name" value="GENERAL SECRETION PATHWAY PROTEIN"/>
    <property type="match status" value="1"/>
</dbReference>
<dbReference type="Gene3D" id="1.20.81.30">
    <property type="entry name" value="Type II secretion system (T2SS), domain F"/>
    <property type="match status" value="2"/>
</dbReference>
<keyword evidence="7 8" id="KW-0472">Membrane</keyword>
<evidence type="ECO:0000256" key="6">
    <source>
        <dbReference type="ARBA" id="ARBA00022989"/>
    </source>
</evidence>
<dbReference type="OrthoDB" id="9805682at2"/>
<keyword evidence="3" id="KW-1003">Cell membrane</keyword>
<dbReference type="InterPro" id="IPR042094">
    <property type="entry name" value="T2SS_GspF_sf"/>
</dbReference>
<dbReference type="FunFam" id="1.20.81.30:FF:000001">
    <property type="entry name" value="Type II secretion system protein F"/>
    <property type="match status" value="2"/>
</dbReference>
<sequence>MAQYTYKALTESGSTHSGSIEASSLSEAKTRIAAEGFIPLDVKKASSSSIQFNGLNRLFHRVKPTELILFTKQFRTMISAGLSVLSLLDVLEQQTENPRLKKAVIDIHSDIKSGSSLHAAFAKHGDIFDHLYCSMLHAGEISGQLPSVLERLSSILQHESEVKKQITSAMTYPCIVLTALFGAFLFLLTFVIPKFMGIFESANIALPLPTRICIIMYTALSQYWILILLALAGAGVGLTMFLRQERGQLWKDRLILRIPIVSPVILKAAMSRFASIFALLQASGVSVINSVDILAETIGNAAISRVFKSLKSELREGRGISGPLKNSPYFTPLVINMIAIGEETGNLDEMLKEVAAHYDYEVDYSVKRMADLIGPLLILVLAGVVGFFALAIFLPMWDLTNIAG</sequence>
<dbReference type="GO" id="GO:0015628">
    <property type="term" value="P:protein secretion by the type II secretion system"/>
    <property type="evidence" value="ECO:0007669"/>
    <property type="project" value="TreeGrafter"/>
</dbReference>
<dbReference type="InterPro" id="IPR018076">
    <property type="entry name" value="T2SS_GspF_dom"/>
</dbReference>
<feature type="transmembrane region" description="Helical" evidence="8">
    <location>
        <begin position="223"/>
        <end position="242"/>
    </location>
</feature>
<name>A0A1T4VIH6_9BACT</name>
<comment type="similarity">
    <text evidence="2">Belongs to the GSP F family.</text>
</comment>
<evidence type="ECO:0000256" key="4">
    <source>
        <dbReference type="ARBA" id="ARBA00022519"/>
    </source>
</evidence>
<evidence type="ECO:0000313" key="11">
    <source>
        <dbReference type="Proteomes" id="UP000189733"/>
    </source>
</evidence>
<dbReference type="STRING" id="1121442.SAMN02745702_00321"/>
<feature type="domain" description="Type II secretion system protein GspF" evidence="9">
    <location>
        <begin position="273"/>
        <end position="395"/>
    </location>
</feature>
<accession>A0A1T4VIH6</accession>
<dbReference type="RefSeq" id="WP_078683640.1">
    <property type="nucleotide sequence ID" value="NZ_FUYA01000001.1"/>
</dbReference>
<gene>
    <name evidence="10" type="ORF">SAMN02745702_00321</name>
</gene>
<evidence type="ECO:0000256" key="8">
    <source>
        <dbReference type="SAM" id="Phobius"/>
    </source>
</evidence>
<feature type="transmembrane region" description="Helical" evidence="8">
    <location>
        <begin position="170"/>
        <end position="191"/>
    </location>
</feature>
<dbReference type="EMBL" id="FUYA01000001">
    <property type="protein sequence ID" value="SKA64381.1"/>
    <property type="molecule type" value="Genomic_DNA"/>
</dbReference>
<evidence type="ECO:0000256" key="2">
    <source>
        <dbReference type="ARBA" id="ARBA00005745"/>
    </source>
</evidence>
<evidence type="ECO:0000313" key="10">
    <source>
        <dbReference type="EMBL" id="SKA64381.1"/>
    </source>
</evidence>
<keyword evidence="4" id="KW-0997">Cell inner membrane</keyword>
<evidence type="ECO:0000256" key="1">
    <source>
        <dbReference type="ARBA" id="ARBA00004429"/>
    </source>
</evidence>
<evidence type="ECO:0000256" key="3">
    <source>
        <dbReference type="ARBA" id="ARBA00022475"/>
    </source>
</evidence>
<dbReference type="Proteomes" id="UP000189733">
    <property type="component" value="Unassembled WGS sequence"/>
</dbReference>
<dbReference type="PANTHER" id="PTHR30012:SF0">
    <property type="entry name" value="TYPE II SECRETION SYSTEM PROTEIN F-RELATED"/>
    <property type="match status" value="1"/>
</dbReference>
<proteinExistence type="inferred from homology"/>
<dbReference type="GO" id="GO:0005886">
    <property type="term" value="C:plasma membrane"/>
    <property type="evidence" value="ECO:0007669"/>
    <property type="project" value="UniProtKB-SubCell"/>
</dbReference>
<comment type="subcellular location">
    <subcellularLocation>
        <location evidence="1">Cell inner membrane</location>
        <topology evidence="1">Multi-pass membrane protein</topology>
    </subcellularLocation>
</comment>
<feature type="domain" description="Type II secretion system protein GspF" evidence="9">
    <location>
        <begin position="70"/>
        <end position="193"/>
    </location>
</feature>
<evidence type="ECO:0000259" key="9">
    <source>
        <dbReference type="Pfam" id="PF00482"/>
    </source>
</evidence>
<organism evidence="10 11">
    <name type="scientific">Desulfobaculum bizertense DSM 18034</name>
    <dbReference type="NCBI Taxonomy" id="1121442"/>
    <lineage>
        <taxon>Bacteria</taxon>
        <taxon>Pseudomonadati</taxon>
        <taxon>Thermodesulfobacteriota</taxon>
        <taxon>Desulfovibrionia</taxon>
        <taxon>Desulfovibrionales</taxon>
        <taxon>Desulfovibrionaceae</taxon>
        <taxon>Desulfobaculum</taxon>
    </lineage>
</organism>
<protein>
    <submittedName>
        <fullName evidence="10">Type IV pilus assembly protein PilC</fullName>
    </submittedName>
</protein>
<feature type="transmembrane region" description="Helical" evidence="8">
    <location>
        <begin position="376"/>
        <end position="397"/>
    </location>
</feature>
<keyword evidence="5 8" id="KW-0812">Transmembrane</keyword>
<keyword evidence="6 8" id="KW-1133">Transmembrane helix</keyword>
<evidence type="ECO:0000256" key="7">
    <source>
        <dbReference type="ARBA" id="ARBA00023136"/>
    </source>
</evidence>
<dbReference type="AlphaFoldDB" id="A0A1T4VIH6"/>
<dbReference type="Pfam" id="PF00482">
    <property type="entry name" value="T2SSF"/>
    <property type="match status" value="2"/>
</dbReference>
<evidence type="ECO:0000256" key="5">
    <source>
        <dbReference type="ARBA" id="ARBA00022692"/>
    </source>
</evidence>
<dbReference type="InterPro" id="IPR003004">
    <property type="entry name" value="GspF/PilC"/>
</dbReference>
<dbReference type="PRINTS" id="PR00812">
    <property type="entry name" value="BCTERIALGSPF"/>
</dbReference>
<keyword evidence="11" id="KW-1185">Reference proteome</keyword>
<reference evidence="10 11" key="1">
    <citation type="submission" date="2017-02" db="EMBL/GenBank/DDBJ databases">
        <authorList>
            <person name="Peterson S.W."/>
        </authorList>
    </citation>
    <scope>NUCLEOTIDE SEQUENCE [LARGE SCALE GENOMIC DNA]</scope>
    <source>
        <strain evidence="10 11">DSM 18034</strain>
    </source>
</reference>